<dbReference type="Proteomes" id="UP000219327">
    <property type="component" value="Unassembled WGS sequence"/>
</dbReference>
<comment type="caution">
    <text evidence="1">The sequence shown here is derived from an EMBL/GenBank/DDBJ whole genome shotgun (WGS) entry which is preliminary data.</text>
</comment>
<evidence type="ECO:0000313" key="2">
    <source>
        <dbReference type="Proteomes" id="UP000219327"/>
    </source>
</evidence>
<sequence length="213" mass="23903">MHFKCPIVEHHNAGRRIELAVFTDLADPSLPVVMTDAAALNGDLSTARSLTDVATRLGIRPVSILEPWPLTSVRIPKPWGEEIWLTGIEERGVSHVKDTPLHWLLDVAGDFFDTTSRLPILLKILSPSPDNPKGDLYFELHEQKQEVYVVTDVNPMAWPDGIGQIRMGFSKQKRASFEDDSAFLSSFREAIADYERVRRQIDRGATSPTLEAE</sequence>
<dbReference type="AlphaFoldDB" id="A0A2A5X0B2"/>
<dbReference type="EMBL" id="NTKD01000002">
    <property type="protein sequence ID" value="PDH41953.1"/>
    <property type="molecule type" value="Genomic_DNA"/>
</dbReference>
<feature type="non-terminal residue" evidence="1">
    <location>
        <position position="213"/>
    </location>
</feature>
<accession>A0A2A5X0B2</accession>
<gene>
    <name evidence="1" type="ORF">CNE99_01075</name>
</gene>
<name>A0A2A5X0B2_9GAMM</name>
<reference evidence="1 2" key="1">
    <citation type="submission" date="2017-08" db="EMBL/GenBank/DDBJ databases">
        <title>Fine stratification of microbial communities through a metagenomic profile of the photic zone.</title>
        <authorList>
            <person name="Haro-Moreno J.M."/>
            <person name="Lopez-Perez M."/>
            <person name="De La Torre J."/>
            <person name="Picazo A."/>
            <person name="Camacho A."/>
            <person name="Rodriguez-Valera F."/>
        </authorList>
    </citation>
    <scope>NUCLEOTIDE SEQUENCE [LARGE SCALE GENOMIC DNA]</scope>
    <source>
        <strain evidence="1">MED-G24</strain>
    </source>
</reference>
<proteinExistence type="predicted"/>
<organism evidence="1 2">
    <name type="scientific">OM182 bacterium MED-G24</name>
    <dbReference type="NCBI Taxonomy" id="1986255"/>
    <lineage>
        <taxon>Bacteria</taxon>
        <taxon>Pseudomonadati</taxon>
        <taxon>Pseudomonadota</taxon>
        <taxon>Gammaproteobacteria</taxon>
        <taxon>OMG group</taxon>
        <taxon>OM182 clade</taxon>
    </lineage>
</organism>
<protein>
    <submittedName>
        <fullName evidence="1">Uncharacterized protein</fullName>
    </submittedName>
</protein>
<evidence type="ECO:0000313" key="1">
    <source>
        <dbReference type="EMBL" id="PDH41953.1"/>
    </source>
</evidence>